<gene>
    <name evidence="2" type="ORF">BACCIP111899_00102</name>
</gene>
<keyword evidence="1" id="KW-0472">Membrane</keyword>
<accession>A0ABM8Y5F5</accession>
<name>A0ABM8Y5F5_9BACI</name>
<evidence type="ECO:0000256" key="1">
    <source>
        <dbReference type="SAM" id="Phobius"/>
    </source>
</evidence>
<dbReference type="Proteomes" id="UP000789423">
    <property type="component" value="Unassembled WGS sequence"/>
</dbReference>
<keyword evidence="1" id="KW-0812">Transmembrane</keyword>
<proteinExistence type="predicted"/>
<dbReference type="RefSeq" id="WP_230573288.1">
    <property type="nucleotide sequence ID" value="NZ_CAKJTI010000001.1"/>
</dbReference>
<keyword evidence="3" id="KW-1185">Reference proteome</keyword>
<evidence type="ECO:0000313" key="2">
    <source>
        <dbReference type="EMBL" id="CAG9610930.1"/>
    </source>
</evidence>
<keyword evidence="1" id="KW-1133">Transmembrane helix</keyword>
<evidence type="ECO:0000313" key="3">
    <source>
        <dbReference type="Proteomes" id="UP000789423"/>
    </source>
</evidence>
<dbReference type="EMBL" id="CAKJTI010000001">
    <property type="protein sequence ID" value="CAG9610930.1"/>
    <property type="molecule type" value="Genomic_DNA"/>
</dbReference>
<reference evidence="2 3" key="1">
    <citation type="submission" date="2021-10" db="EMBL/GenBank/DDBJ databases">
        <authorList>
            <person name="Criscuolo A."/>
        </authorList>
    </citation>
    <scope>NUCLEOTIDE SEQUENCE [LARGE SCALE GENOMIC DNA]</scope>
    <source>
        <strain evidence="3">CIP 111899</strain>
    </source>
</reference>
<feature type="transmembrane region" description="Helical" evidence="1">
    <location>
        <begin position="6"/>
        <end position="26"/>
    </location>
</feature>
<protein>
    <submittedName>
        <fullName evidence="2">Uncharacterized protein</fullName>
    </submittedName>
</protein>
<organism evidence="2 3">
    <name type="scientific">Bacillus rhizoplanae</name>
    <dbReference type="NCBI Taxonomy" id="2880966"/>
    <lineage>
        <taxon>Bacteria</taxon>
        <taxon>Bacillati</taxon>
        <taxon>Bacillota</taxon>
        <taxon>Bacilli</taxon>
        <taxon>Bacillales</taxon>
        <taxon>Bacillaceae</taxon>
        <taxon>Bacillus</taxon>
    </lineage>
</organism>
<comment type="caution">
    <text evidence="2">The sequence shown here is derived from an EMBL/GenBank/DDBJ whole genome shotgun (WGS) entry which is preliminary data.</text>
</comment>
<sequence>MKKSTIISCIIFVTVVLIGSGSYYMMAKMNISKQVTSPPEPPKDAQTAAIYKSIHEQHELLNKLVCYDQYKNWTPSSSLWTEHDAALKQIEEQFLQYTPAVEGALQKDFQNIVSYTKQAREERRATTLVEMHRIMHDLDILLNGYQEKLWNATVYKRN</sequence>